<dbReference type="CDD" id="cd07344">
    <property type="entry name" value="M48_yhfN_like"/>
    <property type="match status" value="1"/>
</dbReference>
<gene>
    <name evidence="2" type="ORF">GCM10025875_21110</name>
</gene>
<comment type="caution">
    <text evidence="2">The sequence shown here is derived from an EMBL/GenBank/DDBJ whole genome shotgun (WGS) entry which is preliminary data.</text>
</comment>
<reference evidence="2" key="1">
    <citation type="journal article" date="2014" name="Int. J. Syst. Evol. Microbiol.">
        <title>Complete genome sequence of Corynebacterium casei LMG S-19264T (=DSM 44701T), isolated from a smear-ripened cheese.</title>
        <authorList>
            <consortium name="US DOE Joint Genome Institute (JGI-PGF)"/>
            <person name="Walter F."/>
            <person name="Albersmeier A."/>
            <person name="Kalinowski J."/>
            <person name="Ruckert C."/>
        </authorList>
    </citation>
    <scope>NUCLEOTIDE SEQUENCE</scope>
    <source>
        <strain evidence="2">NBRC 112290</strain>
    </source>
</reference>
<proteinExistence type="predicted"/>
<protein>
    <recommendedName>
        <fullName evidence="1">YgjP-like metallopeptidase domain-containing protein</fullName>
    </recommendedName>
</protein>
<dbReference type="Gene3D" id="3.30.2010.10">
    <property type="entry name" value="Metalloproteases ('zincins'), catalytic domain"/>
    <property type="match status" value="1"/>
</dbReference>
<evidence type="ECO:0000259" key="1">
    <source>
        <dbReference type="Pfam" id="PF01863"/>
    </source>
</evidence>
<dbReference type="Pfam" id="PF01863">
    <property type="entry name" value="YgjP-like"/>
    <property type="match status" value="1"/>
</dbReference>
<accession>A0AA37XFD8</accession>
<dbReference type="AlphaFoldDB" id="A0AA37XFD8"/>
<dbReference type="InterPro" id="IPR002725">
    <property type="entry name" value="YgjP-like_metallopeptidase"/>
</dbReference>
<name>A0AA37XFD8_9MICO</name>
<dbReference type="Proteomes" id="UP001157161">
    <property type="component" value="Unassembled WGS sequence"/>
</dbReference>
<keyword evidence="3" id="KW-1185">Reference proteome</keyword>
<feature type="domain" description="YgjP-like metallopeptidase" evidence="1">
    <location>
        <begin position="15"/>
        <end position="60"/>
    </location>
</feature>
<evidence type="ECO:0000313" key="2">
    <source>
        <dbReference type="EMBL" id="GMA32119.1"/>
    </source>
</evidence>
<sequence>MGHDDGQALGLGDAEHGEIRLSHVLQGVPEWVLDGVLVHELAHLLEPGHGPGFQALASRYPRRAEADAFLDGISWARRHGVESEA</sequence>
<evidence type="ECO:0000313" key="3">
    <source>
        <dbReference type="Proteomes" id="UP001157161"/>
    </source>
</evidence>
<reference evidence="2" key="2">
    <citation type="submission" date="2023-02" db="EMBL/GenBank/DDBJ databases">
        <authorList>
            <person name="Sun Q."/>
            <person name="Mori K."/>
        </authorList>
    </citation>
    <scope>NUCLEOTIDE SEQUENCE</scope>
    <source>
        <strain evidence="2">NBRC 112290</strain>
    </source>
</reference>
<dbReference type="EMBL" id="BSUM01000001">
    <property type="protein sequence ID" value="GMA32119.1"/>
    <property type="molecule type" value="Genomic_DNA"/>
</dbReference>
<organism evidence="2 3">
    <name type="scientific">Litorihabitans aurantiacus</name>
    <dbReference type="NCBI Taxonomy" id="1930061"/>
    <lineage>
        <taxon>Bacteria</taxon>
        <taxon>Bacillati</taxon>
        <taxon>Actinomycetota</taxon>
        <taxon>Actinomycetes</taxon>
        <taxon>Micrococcales</taxon>
        <taxon>Beutenbergiaceae</taxon>
        <taxon>Litorihabitans</taxon>
    </lineage>
</organism>
<dbReference type="RefSeq" id="WP_348525563.1">
    <property type="nucleotide sequence ID" value="NZ_BSUM01000001.1"/>
</dbReference>